<dbReference type="AlphaFoldDB" id="A0A0A9HD38"/>
<protein>
    <submittedName>
        <fullName evidence="2">Indole-3-acetate beta-glucosyltransferase</fullName>
    </submittedName>
</protein>
<sequence>MSSPTVSDPADSRRGRYASIPPASAKPPRSQPSEMVATRTAPTDGRL</sequence>
<evidence type="ECO:0000256" key="1">
    <source>
        <dbReference type="SAM" id="MobiDB-lite"/>
    </source>
</evidence>
<dbReference type="EMBL" id="GBRH01164162">
    <property type="protein sequence ID" value="JAE33734.1"/>
    <property type="molecule type" value="Transcribed_RNA"/>
</dbReference>
<accession>A0A0A9HD38</accession>
<reference evidence="2" key="2">
    <citation type="journal article" date="2015" name="Data Brief">
        <title>Shoot transcriptome of the giant reed, Arundo donax.</title>
        <authorList>
            <person name="Barrero R.A."/>
            <person name="Guerrero F.D."/>
            <person name="Moolhuijzen P."/>
            <person name="Goolsby J.A."/>
            <person name="Tidwell J."/>
            <person name="Bellgard S.E."/>
            <person name="Bellgard M.I."/>
        </authorList>
    </citation>
    <scope>NUCLEOTIDE SEQUENCE</scope>
    <source>
        <tissue evidence="2">Shoot tissue taken approximately 20 cm above the soil surface</tissue>
    </source>
</reference>
<name>A0A0A9HD38_ARUDO</name>
<feature type="region of interest" description="Disordered" evidence="1">
    <location>
        <begin position="1"/>
        <end position="47"/>
    </location>
</feature>
<proteinExistence type="predicted"/>
<organism evidence="2">
    <name type="scientific">Arundo donax</name>
    <name type="common">Giant reed</name>
    <name type="synonym">Donax arundinaceus</name>
    <dbReference type="NCBI Taxonomy" id="35708"/>
    <lineage>
        <taxon>Eukaryota</taxon>
        <taxon>Viridiplantae</taxon>
        <taxon>Streptophyta</taxon>
        <taxon>Embryophyta</taxon>
        <taxon>Tracheophyta</taxon>
        <taxon>Spermatophyta</taxon>
        <taxon>Magnoliopsida</taxon>
        <taxon>Liliopsida</taxon>
        <taxon>Poales</taxon>
        <taxon>Poaceae</taxon>
        <taxon>PACMAD clade</taxon>
        <taxon>Arundinoideae</taxon>
        <taxon>Arundineae</taxon>
        <taxon>Arundo</taxon>
    </lineage>
</organism>
<dbReference type="GO" id="GO:0016740">
    <property type="term" value="F:transferase activity"/>
    <property type="evidence" value="ECO:0007669"/>
    <property type="project" value="UniProtKB-KW"/>
</dbReference>
<reference evidence="2" key="1">
    <citation type="submission" date="2014-09" db="EMBL/GenBank/DDBJ databases">
        <authorList>
            <person name="Magalhaes I.L.F."/>
            <person name="Oliveira U."/>
            <person name="Santos F.R."/>
            <person name="Vidigal T.H.D.A."/>
            <person name="Brescovit A.D."/>
            <person name="Santos A.J."/>
        </authorList>
    </citation>
    <scope>NUCLEOTIDE SEQUENCE</scope>
    <source>
        <tissue evidence="2">Shoot tissue taken approximately 20 cm above the soil surface</tissue>
    </source>
</reference>
<keyword evidence="2" id="KW-0808">Transferase</keyword>
<evidence type="ECO:0000313" key="2">
    <source>
        <dbReference type="EMBL" id="JAE33734.1"/>
    </source>
</evidence>